<protein>
    <recommendedName>
        <fullName evidence="1">Amidohydrolase-related domain-containing protein</fullName>
    </recommendedName>
</protein>
<evidence type="ECO:0000313" key="2">
    <source>
        <dbReference type="EMBL" id="KSW11433.1"/>
    </source>
</evidence>
<dbReference type="Gene3D" id="3.20.20.140">
    <property type="entry name" value="Metal-dependent hydrolases"/>
    <property type="match status" value="1"/>
</dbReference>
<dbReference type="InterPro" id="IPR050287">
    <property type="entry name" value="MTA/SAH_deaminase"/>
</dbReference>
<dbReference type="EMBL" id="LNTB01000001">
    <property type="protein sequence ID" value="KSW11433.1"/>
    <property type="molecule type" value="Genomic_DNA"/>
</dbReference>
<evidence type="ECO:0000259" key="1">
    <source>
        <dbReference type="Pfam" id="PF01979"/>
    </source>
</evidence>
<feature type="domain" description="Amidohydrolase-related" evidence="1">
    <location>
        <begin position="48"/>
        <end position="347"/>
    </location>
</feature>
<comment type="caution">
    <text evidence="2">The sequence shown here is derived from an EMBL/GenBank/DDBJ whole genome shotgun (WGS) entry which is preliminary data.</text>
</comment>
<keyword evidence="3" id="KW-1185">Reference proteome</keyword>
<dbReference type="Pfam" id="PF01979">
    <property type="entry name" value="Amidohydro_1"/>
    <property type="match status" value="1"/>
</dbReference>
<dbReference type="AlphaFoldDB" id="A0A0V8RTP2"/>
<gene>
    <name evidence="2" type="ORF">CF15_00825</name>
</gene>
<dbReference type="InterPro" id="IPR032466">
    <property type="entry name" value="Metal_Hydrolase"/>
</dbReference>
<organism evidence="2 3">
    <name type="scientific">Pyrodictium occultum</name>
    <dbReference type="NCBI Taxonomy" id="2309"/>
    <lineage>
        <taxon>Archaea</taxon>
        <taxon>Thermoproteota</taxon>
        <taxon>Thermoprotei</taxon>
        <taxon>Desulfurococcales</taxon>
        <taxon>Pyrodictiaceae</taxon>
        <taxon>Pyrodictium</taxon>
    </lineage>
</organism>
<proteinExistence type="predicted"/>
<dbReference type="InterPro" id="IPR006680">
    <property type="entry name" value="Amidohydro-rel"/>
</dbReference>
<accession>A0A0V8RTP2</accession>
<dbReference type="SUPFAM" id="SSF51556">
    <property type="entry name" value="Metallo-dependent hydrolases"/>
    <property type="match status" value="1"/>
</dbReference>
<sequence length="373" mass="39334">MQVEVLAALAGGELEPVSRPCIDLDDEGVVRGLGKGCSPSRRLLPGVVVLPALCNAHLHILDASIAEAGETLPLNELVELPTGLKYRLLSSLGDEEIAERASTVAARAASEGALYAGVYAELGARGVELVRKIMSAPGSSARILAQPESKSLEAYSRLLREVGGVGLDTALDLAPWELKQLAGEARRIGGHVHVHVSETPELYRSRDYELVLETRPSAAIHLTYLSPEELTELARAGIGLVFCPRSNMYHLGRLPALSLIPALARETMVALGTDNAAWVPPRVAEEMAFAYIAAHSPGRSSAEALAETLLRAATLDCARLLGLEAAAVEEGAPADRLLAAALPEAQWSGSLRVTLVKRLSGAPVSILQALLAG</sequence>
<dbReference type="STRING" id="2309.CF15_00825"/>
<reference evidence="2 3" key="1">
    <citation type="submission" date="2015-11" db="EMBL/GenBank/DDBJ databases">
        <title>Genome sequence of Pyrodictium occultum PL-19, a marine hyperthermophilic archaeon isolated from Volcano, Italy.</title>
        <authorList>
            <person name="Utturkar S."/>
            <person name="Huber H."/>
            <person name="Leptihn S."/>
            <person name="Brown S."/>
            <person name="Stetter K.O."/>
            <person name="Podar M."/>
        </authorList>
    </citation>
    <scope>NUCLEOTIDE SEQUENCE [LARGE SCALE GENOMIC DNA]</scope>
    <source>
        <strain evidence="2 3">PL-19</strain>
    </source>
</reference>
<name>A0A0V8RTP2_PYROC</name>
<dbReference type="PANTHER" id="PTHR43794">
    <property type="entry name" value="AMINOHYDROLASE SSNA-RELATED"/>
    <property type="match status" value="1"/>
</dbReference>
<evidence type="ECO:0000313" key="3">
    <source>
        <dbReference type="Proteomes" id="UP000053352"/>
    </source>
</evidence>
<dbReference type="Proteomes" id="UP000053352">
    <property type="component" value="Unassembled WGS sequence"/>
</dbReference>
<dbReference type="PANTHER" id="PTHR43794:SF5">
    <property type="entry name" value="CHLOROHYDROLASE FAMILY PROTEIN"/>
    <property type="match status" value="1"/>
</dbReference>
<dbReference type="GO" id="GO:0016787">
    <property type="term" value="F:hydrolase activity"/>
    <property type="evidence" value="ECO:0007669"/>
    <property type="project" value="InterPro"/>
</dbReference>